<accession>A0A8S3AU71</accession>
<evidence type="ECO:0000313" key="2">
    <source>
        <dbReference type="Proteomes" id="UP000676336"/>
    </source>
</evidence>
<comment type="caution">
    <text evidence="1">The sequence shown here is derived from an EMBL/GenBank/DDBJ whole genome shotgun (WGS) entry which is preliminary data.</text>
</comment>
<reference evidence="1" key="1">
    <citation type="submission" date="2021-02" db="EMBL/GenBank/DDBJ databases">
        <authorList>
            <person name="Nowell W R."/>
        </authorList>
    </citation>
    <scope>NUCLEOTIDE SEQUENCE</scope>
</reference>
<organism evidence="1 2">
    <name type="scientific">Rotaria magnacalcarata</name>
    <dbReference type="NCBI Taxonomy" id="392030"/>
    <lineage>
        <taxon>Eukaryota</taxon>
        <taxon>Metazoa</taxon>
        <taxon>Spiralia</taxon>
        <taxon>Gnathifera</taxon>
        <taxon>Rotifera</taxon>
        <taxon>Eurotatoria</taxon>
        <taxon>Bdelloidea</taxon>
        <taxon>Philodinida</taxon>
        <taxon>Philodinidae</taxon>
        <taxon>Rotaria</taxon>
    </lineage>
</organism>
<gene>
    <name evidence="1" type="ORF">SMN809_LOCUS45766</name>
</gene>
<sequence length="57" mass="6442">MLLSRLVNIPQDTSIFSAQSIKPNSSLEAITYATSYHNELMQIINQLSNEMDKTIDI</sequence>
<name>A0A8S3AU71_9BILA</name>
<dbReference type="AlphaFoldDB" id="A0A8S3AU71"/>
<dbReference type="Proteomes" id="UP000676336">
    <property type="component" value="Unassembled WGS sequence"/>
</dbReference>
<evidence type="ECO:0000313" key="1">
    <source>
        <dbReference type="EMBL" id="CAF4766670.1"/>
    </source>
</evidence>
<feature type="non-terminal residue" evidence="1">
    <location>
        <position position="1"/>
    </location>
</feature>
<proteinExistence type="predicted"/>
<protein>
    <submittedName>
        <fullName evidence="1">Uncharacterized protein</fullName>
    </submittedName>
</protein>
<dbReference type="EMBL" id="CAJOBI010140692">
    <property type="protein sequence ID" value="CAF4766670.1"/>
    <property type="molecule type" value="Genomic_DNA"/>
</dbReference>